<reference evidence="2 3" key="1">
    <citation type="submission" date="2024-07" db="EMBL/GenBank/DDBJ databases">
        <title>Chromosome-level genome assembly of the water stick insect Ranatra chinensis (Heteroptera: Nepidae).</title>
        <authorList>
            <person name="Liu X."/>
        </authorList>
    </citation>
    <scope>NUCLEOTIDE SEQUENCE [LARGE SCALE GENOMIC DNA]</scope>
    <source>
        <strain evidence="2">Cailab_2021Rc</strain>
        <tissue evidence="2">Muscle</tissue>
    </source>
</reference>
<evidence type="ECO:0000313" key="3">
    <source>
        <dbReference type="Proteomes" id="UP001558652"/>
    </source>
</evidence>
<dbReference type="EMBL" id="JBFDAA010000002">
    <property type="protein sequence ID" value="KAL1139838.1"/>
    <property type="molecule type" value="Genomic_DNA"/>
</dbReference>
<protein>
    <submittedName>
        <fullName evidence="2">Uncharacterized protein</fullName>
    </submittedName>
</protein>
<proteinExistence type="predicted"/>
<dbReference type="Proteomes" id="UP001558652">
    <property type="component" value="Unassembled WGS sequence"/>
</dbReference>
<organism evidence="2 3">
    <name type="scientific">Ranatra chinensis</name>
    <dbReference type="NCBI Taxonomy" id="642074"/>
    <lineage>
        <taxon>Eukaryota</taxon>
        <taxon>Metazoa</taxon>
        <taxon>Ecdysozoa</taxon>
        <taxon>Arthropoda</taxon>
        <taxon>Hexapoda</taxon>
        <taxon>Insecta</taxon>
        <taxon>Pterygota</taxon>
        <taxon>Neoptera</taxon>
        <taxon>Paraneoptera</taxon>
        <taxon>Hemiptera</taxon>
        <taxon>Heteroptera</taxon>
        <taxon>Panheteroptera</taxon>
        <taxon>Nepomorpha</taxon>
        <taxon>Nepidae</taxon>
        <taxon>Ranatrinae</taxon>
        <taxon>Ranatra</taxon>
    </lineage>
</organism>
<feature type="compositionally biased region" description="Pro residues" evidence="1">
    <location>
        <begin position="105"/>
        <end position="115"/>
    </location>
</feature>
<gene>
    <name evidence="2" type="ORF">AAG570_006815</name>
</gene>
<accession>A0ABD0ZGE5</accession>
<keyword evidence="3" id="KW-1185">Reference proteome</keyword>
<evidence type="ECO:0000313" key="2">
    <source>
        <dbReference type="EMBL" id="KAL1139838.1"/>
    </source>
</evidence>
<feature type="compositionally biased region" description="Basic and acidic residues" evidence="1">
    <location>
        <begin position="41"/>
        <end position="56"/>
    </location>
</feature>
<sequence>MRPGGGGVEAPAGESGRDDSGRGRGGQAAVAGRERRSRHAREHEREQPAEDEEKRTGGGGGGAPLEDEDEREGRSGVAEVARHVALGGPPLPPGGAGARPRGGQAPPPPPAPPRPTGTSLPRDVPSGELDGRAGRRSPYPPDDNRSHLLNSQECASRLWSIR</sequence>
<feature type="region of interest" description="Disordered" evidence="1">
    <location>
        <begin position="1"/>
        <end position="150"/>
    </location>
</feature>
<dbReference type="AlphaFoldDB" id="A0ABD0ZGE5"/>
<name>A0ABD0ZGE5_9HEMI</name>
<evidence type="ECO:0000256" key="1">
    <source>
        <dbReference type="SAM" id="MobiDB-lite"/>
    </source>
</evidence>
<comment type="caution">
    <text evidence="2">The sequence shown here is derived from an EMBL/GenBank/DDBJ whole genome shotgun (WGS) entry which is preliminary data.</text>
</comment>